<dbReference type="OrthoDB" id="3230904at2759"/>
<feature type="region of interest" description="Disordered" evidence="1">
    <location>
        <begin position="29"/>
        <end position="115"/>
    </location>
</feature>
<evidence type="ECO:0000313" key="2">
    <source>
        <dbReference type="EMBL" id="PPQ66897.1"/>
    </source>
</evidence>
<feature type="compositionally biased region" description="Basic and acidic residues" evidence="1">
    <location>
        <begin position="45"/>
        <end position="58"/>
    </location>
</feature>
<evidence type="ECO:0000256" key="1">
    <source>
        <dbReference type="SAM" id="MobiDB-lite"/>
    </source>
</evidence>
<proteinExistence type="predicted"/>
<comment type="caution">
    <text evidence="2">The sequence shown here is derived from an EMBL/GenBank/DDBJ whole genome shotgun (WGS) entry which is preliminary data.</text>
</comment>
<reference evidence="2 3" key="1">
    <citation type="journal article" date="2018" name="Evol. Lett.">
        <title>Horizontal gene cluster transfer increased hallucinogenic mushroom diversity.</title>
        <authorList>
            <person name="Reynolds H.T."/>
            <person name="Vijayakumar V."/>
            <person name="Gluck-Thaler E."/>
            <person name="Korotkin H.B."/>
            <person name="Matheny P.B."/>
            <person name="Slot J.C."/>
        </authorList>
    </citation>
    <scope>NUCLEOTIDE SEQUENCE [LARGE SCALE GENOMIC DNA]</scope>
    <source>
        <strain evidence="2 3">SRW20</strain>
    </source>
</reference>
<sequence length="115" mass="12991">MATREQPGPARVVRRDSSFLGTIKTIVTAPLSWLAPHDTPKRRRDSPVHHDDDHDRQSKRIRRNSPPPQPPRRTSSLVPRASSAVLPSARATVSPRRQPIPRTMSIDPPRRDPSF</sequence>
<organism evidence="2 3">
    <name type="scientific">Gymnopilus dilepis</name>
    <dbReference type="NCBI Taxonomy" id="231916"/>
    <lineage>
        <taxon>Eukaryota</taxon>
        <taxon>Fungi</taxon>
        <taxon>Dikarya</taxon>
        <taxon>Basidiomycota</taxon>
        <taxon>Agaricomycotina</taxon>
        <taxon>Agaricomycetes</taxon>
        <taxon>Agaricomycetidae</taxon>
        <taxon>Agaricales</taxon>
        <taxon>Agaricineae</taxon>
        <taxon>Hymenogastraceae</taxon>
        <taxon>Gymnopilus</taxon>
    </lineage>
</organism>
<dbReference type="EMBL" id="NHYE01005619">
    <property type="protein sequence ID" value="PPQ66897.1"/>
    <property type="molecule type" value="Genomic_DNA"/>
</dbReference>
<feature type="non-terminal residue" evidence="2">
    <location>
        <position position="115"/>
    </location>
</feature>
<dbReference type="Proteomes" id="UP000284706">
    <property type="component" value="Unassembled WGS sequence"/>
</dbReference>
<keyword evidence="3" id="KW-1185">Reference proteome</keyword>
<accession>A0A409VKY8</accession>
<dbReference type="STRING" id="231916.A0A409VKY8"/>
<gene>
    <name evidence="2" type="ORF">CVT26_009837</name>
</gene>
<evidence type="ECO:0000313" key="3">
    <source>
        <dbReference type="Proteomes" id="UP000284706"/>
    </source>
</evidence>
<dbReference type="InParanoid" id="A0A409VKY8"/>
<dbReference type="AlphaFoldDB" id="A0A409VKY8"/>
<name>A0A409VKY8_9AGAR</name>
<protein>
    <submittedName>
        <fullName evidence="2">Uncharacterized protein</fullName>
    </submittedName>
</protein>